<keyword evidence="3 8" id="KW-0548">Nucleotidyltransferase</keyword>
<evidence type="ECO:0000313" key="11">
    <source>
        <dbReference type="EMBL" id="AND39806.1"/>
    </source>
</evidence>
<evidence type="ECO:0000256" key="8">
    <source>
        <dbReference type="HAMAP-Rule" id="MF_00066"/>
    </source>
</evidence>
<comment type="catalytic activity">
    <reaction evidence="7 8">
        <text>sulfate + ATP + H(+) = adenosine 5'-phosphosulfate + diphosphate</text>
        <dbReference type="Rhea" id="RHEA:18133"/>
        <dbReference type="ChEBI" id="CHEBI:15378"/>
        <dbReference type="ChEBI" id="CHEBI:16189"/>
        <dbReference type="ChEBI" id="CHEBI:30616"/>
        <dbReference type="ChEBI" id="CHEBI:33019"/>
        <dbReference type="ChEBI" id="CHEBI:58243"/>
        <dbReference type="EC" id="2.7.7.4"/>
    </reaction>
</comment>
<dbReference type="InterPro" id="IPR025980">
    <property type="entry name" value="ATP-Sase_PUA-like_dom"/>
</dbReference>
<dbReference type="KEGG" id="bon:A361_11865"/>
<evidence type="ECO:0000259" key="9">
    <source>
        <dbReference type="Pfam" id="PF01747"/>
    </source>
</evidence>
<evidence type="ECO:0000256" key="4">
    <source>
        <dbReference type="ARBA" id="ARBA00022741"/>
    </source>
</evidence>
<dbReference type="AlphaFoldDB" id="A0A160MAK0"/>
<dbReference type="HAMAP" id="MF_00066">
    <property type="entry name" value="Sulf_adenylyltr"/>
    <property type="match status" value="1"/>
</dbReference>
<dbReference type="InterPro" id="IPR024951">
    <property type="entry name" value="Sulfurylase_cat_dom"/>
</dbReference>
<dbReference type="GO" id="GO:0004781">
    <property type="term" value="F:sulfate adenylyltransferase (ATP) activity"/>
    <property type="evidence" value="ECO:0007669"/>
    <property type="project" value="UniProtKB-UniRule"/>
</dbReference>
<feature type="domain" description="Sulphate adenylyltransferase catalytic" evidence="9">
    <location>
        <begin position="171"/>
        <end position="381"/>
    </location>
</feature>
<keyword evidence="5 8" id="KW-0067">ATP-binding</keyword>
<evidence type="ECO:0000313" key="12">
    <source>
        <dbReference type="Proteomes" id="UP000077856"/>
    </source>
</evidence>
<comment type="pathway">
    <text evidence="1 8">Sulfur metabolism; hydrogen sulfide biosynthesis; sulfite from sulfate: step 1/3.</text>
</comment>
<dbReference type="Gene3D" id="3.40.50.620">
    <property type="entry name" value="HUPs"/>
    <property type="match status" value="1"/>
</dbReference>
<dbReference type="EC" id="2.7.7.4" evidence="8"/>
<comment type="similarity">
    <text evidence="6 8">Belongs to the sulfate adenylyltransferase family.</text>
</comment>
<dbReference type="STRING" id="1196031.A361_11865"/>
<dbReference type="InterPro" id="IPR002650">
    <property type="entry name" value="Sulphate_adenylyltransferase"/>
</dbReference>
<dbReference type="NCBIfam" id="TIGR00339">
    <property type="entry name" value="sopT"/>
    <property type="match status" value="1"/>
</dbReference>
<accession>A0A160MAK0</accession>
<dbReference type="InterPro" id="IPR014729">
    <property type="entry name" value="Rossmann-like_a/b/a_fold"/>
</dbReference>
<evidence type="ECO:0000256" key="3">
    <source>
        <dbReference type="ARBA" id="ARBA00022695"/>
    </source>
</evidence>
<name>A0A160MAK0_9BACI</name>
<keyword evidence="4 8" id="KW-0547">Nucleotide-binding</keyword>
<keyword evidence="2 8" id="KW-0808">Transferase</keyword>
<dbReference type="RefSeq" id="WP_009334798.1">
    <property type="nucleotide sequence ID" value="NZ_CP015506.1"/>
</dbReference>
<dbReference type="EMBL" id="CP015506">
    <property type="protein sequence ID" value="AND39806.1"/>
    <property type="molecule type" value="Genomic_DNA"/>
</dbReference>
<reference evidence="11 12" key="1">
    <citation type="submission" date="2016-04" db="EMBL/GenBank/DDBJ databases">
        <title>Complete genome sequence of Bacillus oceanisediminis strain 2691.</title>
        <authorList>
            <person name="Jeong H."/>
            <person name="Kim H.J."/>
            <person name="Lee D.-W."/>
        </authorList>
    </citation>
    <scope>NUCLEOTIDE SEQUENCE [LARGE SCALE GENOMIC DNA]</scope>
    <source>
        <strain evidence="11 12">2691</strain>
    </source>
</reference>
<evidence type="ECO:0000256" key="5">
    <source>
        <dbReference type="ARBA" id="ARBA00022840"/>
    </source>
</evidence>
<dbReference type="NCBIfam" id="NF003166">
    <property type="entry name" value="PRK04149.1"/>
    <property type="match status" value="1"/>
</dbReference>
<evidence type="ECO:0000256" key="6">
    <source>
        <dbReference type="ARBA" id="ARBA00037980"/>
    </source>
</evidence>
<gene>
    <name evidence="8 11" type="primary">sat</name>
    <name evidence="11" type="ORF">A361_11865</name>
</gene>
<protein>
    <recommendedName>
        <fullName evidence="8">Sulfate adenylyltransferase</fullName>
        <ecNumber evidence="8">2.7.7.4</ecNumber>
    </recommendedName>
    <alternativeName>
        <fullName evidence="8">ATP-sulfurylase</fullName>
    </alternativeName>
    <alternativeName>
        <fullName evidence="8">Sulfate adenylate transferase</fullName>
        <shortName evidence="8">SAT</shortName>
    </alternativeName>
</protein>
<dbReference type="Pfam" id="PF01747">
    <property type="entry name" value="ATP-sulfurylase"/>
    <property type="match status" value="1"/>
</dbReference>
<evidence type="ECO:0000256" key="7">
    <source>
        <dbReference type="ARBA" id="ARBA00049370"/>
    </source>
</evidence>
<proteinExistence type="inferred from homology"/>
<dbReference type="Proteomes" id="UP000077856">
    <property type="component" value="Chromosome"/>
</dbReference>
<dbReference type="GO" id="GO:0000103">
    <property type="term" value="P:sulfate assimilation"/>
    <property type="evidence" value="ECO:0007669"/>
    <property type="project" value="UniProtKB-UniRule"/>
</dbReference>
<dbReference type="InterPro" id="IPR020792">
    <property type="entry name" value="SO4_adenylyltransferase_pro"/>
</dbReference>
<evidence type="ECO:0000256" key="1">
    <source>
        <dbReference type="ARBA" id="ARBA00005048"/>
    </source>
</evidence>
<evidence type="ECO:0000256" key="2">
    <source>
        <dbReference type="ARBA" id="ARBA00022679"/>
    </source>
</evidence>
<dbReference type="eggNOG" id="COG2046">
    <property type="taxonomic scope" value="Bacteria"/>
</dbReference>
<organism evidence="11 12">
    <name type="scientific">Cytobacillus oceanisediminis 2691</name>
    <dbReference type="NCBI Taxonomy" id="1196031"/>
    <lineage>
        <taxon>Bacteria</taxon>
        <taxon>Bacillati</taxon>
        <taxon>Bacillota</taxon>
        <taxon>Bacilli</taxon>
        <taxon>Bacillales</taxon>
        <taxon>Bacillaceae</taxon>
        <taxon>Cytobacillus</taxon>
    </lineage>
</organism>
<dbReference type="PANTHER" id="PTHR43509:SF1">
    <property type="entry name" value="SULFATE ADENYLYLTRANSFERASE"/>
    <property type="match status" value="1"/>
</dbReference>
<dbReference type="GO" id="GO:0005524">
    <property type="term" value="F:ATP binding"/>
    <property type="evidence" value="ECO:0007669"/>
    <property type="project" value="UniProtKB-KW"/>
</dbReference>
<evidence type="ECO:0000259" key="10">
    <source>
        <dbReference type="Pfam" id="PF14306"/>
    </source>
</evidence>
<feature type="domain" description="ATP-sulfurylase PUA-like" evidence="10">
    <location>
        <begin position="5"/>
        <end position="162"/>
    </location>
</feature>
<dbReference type="UniPathway" id="UPA00140">
    <property type="reaction ID" value="UER00204"/>
</dbReference>
<dbReference type="GO" id="GO:0070814">
    <property type="term" value="P:hydrogen sulfide biosynthetic process"/>
    <property type="evidence" value="ECO:0007669"/>
    <property type="project" value="UniProtKB-UniRule"/>
</dbReference>
<dbReference type="SUPFAM" id="SSF52374">
    <property type="entry name" value="Nucleotidylyl transferase"/>
    <property type="match status" value="1"/>
</dbReference>
<dbReference type="PANTHER" id="PTHR43509">
    <property type="match status" value="1"/>
</dbReference>
<dbReference type="SUPFAM" id="SSF88697">
    <property type="entry name" value="PUA domain-like"/>
    <property type="match status" value="1"/>
</dbReference>
<dbReference type="CDD" id="cd00517">
    <property type="entry name" value="ATPS"/>
    <property type="match status" value="1"/>
</dbReference>
<sequence>MNSIIDPHGGNLVNGKLSEGERKKYLSKQDSMPYISISKWTISDVELITNGGYSPLRGFMNQKEYLSVLENMHLPSGLPWTIPITLPVDKEEAEQLEIGDEVLLRGKDDITYGVIKIEEIYSYNKEYEALMVYGTNDHNHPGVKKLNTQGDIYVAGPVYAINQPSHAPFEDYLKEPAETRKMFNDLKWSTIVGFQTRNPVHRAHEYLQKCALEMVDGLLLHPLVGETKKDDIPADIRMESYSVLLDKYYPMDRVKLAVFPGAMRYAGPREAVHHAIIRKNYGCTHFIVGRDHAGVGNYYGTYDAQKIFSNFDPEKIGIKLLFFEHSFYCKKCMNMASAKTCPHLEEDRFFLSGTKVREMLRNGEQLPPEITRPEVADILRKGFSNNV</sequence>
<dbReference type="Pfam" id="PF14306">
    <property type="entry name" value="PUA_2"/>
    <property type="match status" value="1"/>
</dbReference>
<dbReference type="InterPro" id="IPR015947">
    <property type="entry name" value="PUA-like_sf"/>
</dbReference>
<dbReference type="Gene3D" id="3.10.400.10">
    <property type="entry name" value="Sulfate adenylyltransferase"/>
    <property type="match status" value="1"/>
</dbReference>